<dbReference type="OrthoDB" id="958614at2"/>
<dbReference type="PANTHER" id="PTHR44520">
    <property type="entry name" value="RESPONSE REGULATOR RCP1-RELATED"/>
    <property type="match status" value="1"/>
</dbReference>
<dbReference type="InterPro" id="IPR001789">
    <property type="entry name" value="Sig_transdc_resp-reg_receiver"/>
</dbReference>
<dbReference type="AlphaFoldDB" id="A0A5R9K5J9"/>
<evidence type="ECO:0000313" key="4">
    <source>
        <dbReference type="Proteomes" id="UP000309788"/>
    </source>
</evidence>
<dbReference type="Pfam" id="PF00072">
    <property type="entry name" value="Response_reg"/>
    <property type="match status" value="1"/>
</dbReference>
<dbReference type="GO" id="GO:0000160">
    <property type="term" value="P:phosphorelay signal transduction system"/>
    <property type="evidence" value="ECO:0007669"/>
    <property type="project" value="InterPro"/>
</dbReference>
<dbReference type="PROSITE" id="PS50110">
    <property type="entry name" value="RESPONSE_REGULATORY"/>
    <property type="match status" value="1"/>
</dbReference>
<comment type="caution">
    <text evidence="3">The sequence shown here is derived from an EMBL/GenBank/DDBJ whole genome shotgun (WGS) entry which is preliminary data.</text>
</comment>
<sequence>MSQSGPIIVVEDDDDDQFLVKQSLSELGVKNQCLFFSNGQQAYRYLLDSKEQPFLILCDINMPVMNGLELRERIESDPVLKKKAIPFVFLSTSDNPALINQAYAGTIQGFYRKATGFQQFKENLQLILGYWRMCLHPNNVASDGMVRPEV</sequence>
<keyword evidence="4" id="KW-1185">Reference proteome</keyword>
<organism evidence="3 4">
    <name type="scientific">Dyadobacter sediminis</name>
    <dbReference type="NCBI Taxonomy" id="1493691"/>
    <lineage>
        <taxon>Bacteria</taxon>
        <taxon>Pseudomonadati</taxon>
        <taxon>Bacteroidota</taxon>
        <taxon>Cytophagia</taxon>
        <taxon>Cytophagales</taxon>
        <taxon>Spirosomataceae</taxon>
        <taxon>Dyadobacter</taxon>
    </lineage>
</organism>
<dbReference type="SUPFAM" id="SSF52172">
    <property type="entry name" value="CheY-like"/>
    <property type="match status" value="1"/>
</dbReference>
<dbReference type="InterPro" id="IPR011006">
    <property type="entry name" value="CheY-like_superfamily"/>
</dbReference>
<dbReference type="Proteomes" id="UP000309788">
    <property type="component" value="Unassembled WGS sequence"/>
</dbReference>
<dbReference type="SMART" id="SM00448">
    <property type="entry name" value="REC"/>
    <property type="match status" value="1"/>
</dbReference>
<feature type="domain" description="Response regulatory" evidence="2">
    <location>
        <begin position="6"/>
        <end position="128"/>
    </location>
</feature>
<dbReference type="RefSeq" id="WP_138284296.1">
    <property type="nucleotide sequence ID" value="NZ_BMGE01000008.1"/>
</dbReference>
<keyword evidence="1" id="KW-0597">Phosphoprotein</keyword>
<dbReference type="Gene3D" id="3.40.50.2300">
    <property type="match status" value="1"/>
</dbReference>
<name>A0A5R9K5J9_9BACT</name>
<proteinExistence type="predicted"/>
<evidence type="ECO:0000259" key="2">
    <source>
        <dbReference type="PROSITE" id="PS50110"/>
    </source>
</evidence>
<accession>A0A5R9K5J9</accession>
<dbReference type="EMBL" id="VCEI01000033">
    <property type="protein sequence ID" value="TLU88726.1"/>
    <property type="molecule type" value="Genomic_DNA"/>
</dbReference>
<evidence type="ECO:0000256" key="1">
    <source>
        <dbReference type="PROSITE-ProRule" id="PRU00169"/>
    </source>
</evidence>
<evidence type="ECO:0000313" key="3">
    <source>
        <dbReference type="EMBL" id="TLU88726.1"/>
    </source>
</evidence>
<gene>
    <name evidence="3" type="ORF">FEM55_24795</name>
</gene>
<dbReference type="InterPro" id="IPR052893">
    <property type="entry name" value="TCS_response_regulator"/>
</dbReference>
<feature type="modified residue" description="4-aspartylphosphate" evidence="1">
    <location>
        <position position="59"/>
    </location>
</feature>
<reference evidence="3 4" key="1">
    <citation type="submission" date="2019-05" db="EMBL/GenBank/DDBJ databases">
        <authorList>
            <person name="Qu J.-H."/>
        </authorList>
    </citation>
    <scope>NUCLEOTIDE SEQUENCE [LARGE SCALE GENOMIC DNA]</scope>
    <source>
        <strain evidence="3 4">Z12</strain>
    </source>
</reference>
<protein>
    <submittedName>
        <fullName evidence="3">Response regulator</fullName>
    </submittedName>
</protein>